<evidence type="ECO:0000313" key="8">
    <source>
        <dbReference type="Proteomes" id="UP000029120"/>
    </source>
</evidence>
<dbReference type="InterPro" id="IPR044810">
    <property type="entry name" value="WRKY_plant"/>
</dbReference>
<organism evidence="7 8">
    <name type="scientific">Arabis alpina</name>
    <name type="common">Alpine rock-cress</name>
    <dbReference type="NCBI Taxonomy" id="50452"/>
    <lineage>
        <taxon>Eukaryota</taxon>
        <taxon>Viridiplantae</taxon>
        <taxon>Streptophyta</taxon>
        <taxon>Embryophyta</taxon>
        <taxon>Tracheophyta</taxon>
        <taxon>Spermatophyta</taxon>
        <taxon>Magnoliopsida</taxon>
        <taxon>eudicotyledons</taxon>
        <taxon>Gunneridae</taxon>
        <taxon>Pentapetalae</taxon>
        <taxon>rosids</taxon>
        <taxon>malvids</taxon>
        <taxon>Brassicales</taxon>
        <taxon>Brassicaceae</taxon>
        <taxon>Arabideae</taxon>
        <taxon>Arabis</taxon>
    </lineage>
</organism>
<accession>A0A087GMD6</accession>
<dbReference type="PROSITE" id="PS50811">
    <property type="entry name" value="WRKY"/>
    <property type="match status" value="1"/>
</dbReference>
<dbReference type="Gramene" id="KFK31038">
    <property type="protein sequence ID" value="KFK31038"/>
    <property type="gene ID" value="AALP_AA6G059900"/>
</dbReference>
<dbReference type="InterPro" id="IPR036576">
    <property type="entry name" value="WRKY_dom_sf"/>
</dbReference>
<dbReference type="eggNOG" id="ENOG502R1XV">
    <property type="taxonomic scope" value="Eukaryota"/>
</dbReference>
<evidence type="ECO:0000313" key="7">
    <source>
        <dbReference type="EMBL" id="KFK31038.1"/>
    </source>
</evidence>
<dbReference type="AlphaFoldDB" id="A0A087GMD6"/>
<reference evidence="8" key="1">
    <citation type="journal article" date="2015" name="Nat. Plants">
        <title>Genome expansion of Arabis alpina linked with retrotransposition and reduced symmetric DNA methylation.</title>
        <authorList>
            <person name="Willing E.M."/>
            <person name="Rawat V."/>
            <person name="Mandakova T."/>
            <person name="Maumus F."/>
            <person name="James G.V."/>
            <person name="Nordstroem K.J."/>
            <person name="Becker C."/>
            <person name="Warthmann N."/>
            <person name="Chica C."/>
            <person name="Szarzynska B."/>
            <person name="Zytnicki M."/>
            <person name="Albani M.C."/>
            <person name="Kiefer C."/>
            <person name="Bergonzi S."/>
            <person name="Castaings L."/>
            <person name="Mateos J.L."/>
            <person name="Berns M.C."/>
            <person name="Bujdoso N."/>
            <person name="Piofczyk T."/>
            <person name="de Lorenzo L."/>
            <person name="Barrero-Sicilia C."/>
            <person name="Mateos I."/>
            <person name="Piednoel M."/>
            <person name="Hagmann J."/>
            <person name="Chen-Min-Tao R."/>
            <person name="Iglesias-Fernandez R."/>
            <person name="Schuster S.C."/>
            <person name="Alonso-Blanco C."/>
            <person name="Roudier F."/>
            <person name="Carbonero P."/>
            <person name="Paz-Ares J."/>
            <person name="Davis S.J."/>
            <person name="Pecinka A."/>
            <person name="Quesneville H."/>
            <person name="Colot V."/>
            <person name="Lysak M.A."/>
            <person name="Weigel D."/>
            <person name="Coupland G."/>
            <person name="Schneeberger K."/>
        </authorList>
    </citation>
    <scope>NUCLEOTIDE SEQUENCE [LARGE SCALE GENOMIC DNA]</scope>
    <source>
        <strain evidence="8">cv. Pajares</strain>
    </source>
</reference>
<keyword evidence="3" id="KW-0238">DNA-binding</keyword>
<dbReference type="FunFam" id="2.20.25.80:FF:000016">
    <property type="match status" value="1"/>
</dbReference>
<dbReference type="PANTHER" id="PTHR31221">
    <property type="entry name" value="WRKY TRANSCRIPTION FACTOR PROTEIN 1-RELATED"/>
    <property type="match status" value="1"/>
</dbReference>
<dbReference type="GO" id="GO:0003700">
    <property type="term" value="F:DNA-binding transcription factor activity"/>
    <property type="evidence" value="ECO:0007669"/>
    <property type="project" value="InterPro"/>
</dbReference>
<dbReference type="Gene3D" id="2.20.25.80">
    <property type="entry name" value="WRKY domain"/>
    <property type="match status" value="1"/>
</dbReference>
<feature type="domain" description="WRKY" evidence="6">
    <location>
        <begin position="100"/>
        <end position="158"/>
    </location>
</feature>
<dbReference type="GO" id="GO:0043565">
    <property type="term" value="F:sequence-specific DNA binding"/>
    <property type="evidence" value="ECO:0007669"/>
    <property type="project" value="InterPro"/>
</dbReference>
<evidence type="ECO:0000256" key="5">
    <source>
        <dbReference type="ARBA" id="ARBA00023242"/>
    </source>
</evidence>
<dbReference type="Proteomes" id="UP000029120">
    <property type="component" value="Chromosome 6"/>
</dbReference>
<evidence type="ECO:0000256" key="3">
    <source>
        <dbReference type="ARBA" id="ARBA00023125"/>
    </source>
</evidence>
<evidence type="ECO:0000256" key="1">
    <source>
        <dbReference type="ARBA" id="ARBA00004123"/>
    </source>
</evidence>
<evidence type="ECO:0000256" key="4">
    <source>
        <dbReference type="ARBA" id="ARBA00023163"/>
    </source>
</evidence>
<dbReference type="Pfam" id="PF03106">
    <property type="entry name" value="WRKY"/>
    <property type="match status" value="1"/>
</dbReference>
<name>A0A087GMD6_ARAAL</name>
<proteinExistence type="predicted"/>
<evidence type="ECO:0000259" key="6">
    <source>
        <dbReference type="PROSITE" id="PS50811"/>
    </source>
</evidence>
<keyword evidence="5" id="KW-0539">Nucleus</keyword>
<dbReference type="OrthoDB" id="652816at2759"/>
<dbReference type="SMART" id="SM00774">
    <property type="entry name" value="WRKY"/>
    <property type="match status" value="1"/>
</dbReference>
<sequence>MGEEEEEVYEWTRGFGDDYVDELLVNEPPLFFMPQEPPNEDAIKNKFLSSTLYSGPTIQDISNALTRTLPVPQVSISTVPTSEMSTLSRMDKYTLKVKNNCNGMSDDGYKWRKYGQKSIKNSPHPRSYYKCTNPICNAKKQVEKSIDEPNTYIITYEG</sequence>
<evidence type="ECO:0000256" key="2">
    <source>
        <dbReference type="ARBA" id="ARBA00023015"/>
    </source>
</evidence>
<keyword evidence="4" id="KW-0804">Transcription</keyword>
<dbReference type="GO" id="GO:0005634">
    <property type="term" value="C:nucleus"/>
    <property type="evidence" value="ECO:0007669"/>
    <property type="project" value="UniProtKB-SubCell"/>
</dbReference>
<dbReference type="PANTHER" id="PTHR31221:SF42">
    <property type="entry name" value="WRKY TRANSCRIPTION FACTOR 49-RELATED"/>
    <property type="match status" value="1"/>
</dbReference>
<keyword evidence="8" id="KW-1185">Reference proteome</keyword>
<dbReference type="InterPro" id="IPR003657">
    <property type="entry name" value="WRKY_dom"/>
</dbReference>
<dbReference type="EMBL" id="CM002874">
    <property type="protein sequence ID" value="KFK31038.1"/>
    <property type="molecule type" value="Genomic_DNA"/>
</dbReference>
<comment type="subcellular location">
    <subcellularLocation>
        <location evidence="1">Nucleus</location>
    </subcellularLocation>
</comment>
<protein>
    <recommendedName>
        <fullName evidence="6">WRKY domain-containing protein</fullName>
    </recommendedName>
</protein>
<dbReference type="SUPFAM" id="SSF118290">
    <property type="entry name" value="WRKY DNA-binding domain"/>
    <property type="match status" value="1"/>
</dbReference>
<gene>
    <name evidence="7" type="ordered locus">AALP_Aa6g059900</name>
</gene>
<keyword evidence="2" id="KW-0805">Transcription regulation</keyword>